<evidence type="ECO:0000256" key="1">
    <source>
        <dbReference type="ARBA" id="ARBA00004370"/>
    </source>
</evidence>
<dbReference type="SUPFAM" id="SSF81321">
    <property type="entry name" value="Family A G protein-coupled receptor-like"/>
    <property type="match status" value="1"/>
</dbReference>
<dbReference type="Gene3D" id="1.20.1070.10">
    <property type="entry name" value="Rhodopsin 7-helix transmembrane proteins"/>
    <property type="match status" value="1"/>
</dbReference>
<evidence type="ECO:0000256" key="3">
    <source>
        <dbReference type="ARBA" id="ARBA00022989"/>
    </source>
</evidence>
<feature type="domain" description="G-protein coupled receptors family 1 profile" evidence="6">
    <location>
        <begin position="27"/>
        <end position="301"/>
    </location>
</feature>
<feature type="transmembrane region" description="Helical" evidence="5">
    <location>
        <begin position="20"/>
        <end position="40"/>
    </location>
</feature>
<keyword evidence="4 5" id="KW-0472">Membrane</keyword>
<protein>
    <recommendedName>
        <fullName evidence="6">G-protein coupled receptors family 1 profile domain-containing protein</fullName>
    </recommendedName>
</protein>
<feature type="transmembrane region" description="Helical" evidence="5">
    <location>
        <begin position="47"/>
        <end position="72"/>
    </location>
</feature>
<reference evidence="7 8" key="1">
    <citation type="submission" date="2023-08" db="EMBL/GenBank/DDBJ databases">
        <title>A Necator americanus chromosomal reference genome.</title>
        <authorList>
            <person name="Ilik V."/>
            <person name="Petrzelkova K.J."/>
            <person name="Pardy F."/>
            <person name="Fuh T."/>
            <person name="Niatou-Singa F.S."/>
            <person name="Gouil Q."/>
            <person name="Baker L."/>
            <person name="Ritchie M.E."/>
            <person name="Jex A.R."/>
            <person name="Gazzola D."/>
            <person name="Li H."/>
            <person name="Toshio Fujiwara R."/>
            <person name="Zhan B."/>
            <person name="Aroian R.V."/>
            <person name="Pafco B."/>
            <person name="Schwarz E.M."/>
        </authorList>
    </citation>
    <scope>NUCLEOTIDE SEQUENCE [LARGE SCALE GENOMIC DNA]</scope>
    <source>
        <strain evidence="7 8">Aroian</strain>
        <tissue evidence="7">Whole animal</tissue>
    </source>
</reference>
<proteinExistence type="predicted"/>
<evidence type="ECO:0000256" key="5">
    <source>
        <dbReference type="SAM" id="Phobius"/>
    </source>
</evidence>
<name>A0ABR1CNU9_NECAM</name>
<comment type="caution">
    <text evidence="7">The sequence shown here is derived from an EMBL/GenBank/DDBJ whole genome shotgun (WGS) entry which is preliminary data.</text>
</comment>
<dbReference type="PANTHER" id="PTHR46273:SF11">
    <property type="entry name" value="G-PROTEIN COUPLED RECEPTORS FAMILY 1 PROFILE DOMAIN-CONTAINING PROTEIN"/>
    <property type="match status" value="1"/>
</dbReference>
<accession>A0ABR1CNU9</accession>
<dbReference type="InterPro" id="IPR000276">
    <property type="entry name" value="GPCR_Rhodpsn"/>
</dbReference>
<gene>
    <name evidence="7" type="primary">Necator_chrII.g8817</name>
    <name evidence="7" type="ORF">RB195_021022</name>
</gene>
<dbReference type="PROSITE" id="PS50262">
    <property type="entry name" value="G_PROTEIN_RECEP_F1_2"/>
    <property type="match status" value="1"/>
</dbReference>
<dbReference type="Pfam" id="PF10324">
    <property type="entry name" value="7TM_GPCR_Srw"/>
    <property type="match status" value="1"/>
</dbReference>
<keyword evidence="8" id="KW-1185">Reference proteome</keyword>
<evidence type="ECO:0000313" key="7">
    <source>
        <dbReference type="EMBL" id="KAK6739338.1"/>
    </source>
</evidence>
<dbReference type="PRINTS" id="PR00237">
    <property type="entry name" value="GPCRRHODOPSN"/>
</dbReference>
<evidence type="ECO:0000313" key="8">
    <source>
        <dbReference type="Proteomes" id="UP001303046"/>
    </source>
</evidence>
<feature type="transmembrane region" description="Helical" evidence="5">
    <location>
        <begin position="249"/>
        <end position="270"/>
    </location>
</feature>
<keyword evidence="3 5" id="KW-1133">Transmembrane helix</keyword>
<feature type="transmembrane region" description="Helical" evidence="5">
    <location>
        <begin position="139"/>
        <end position="157"/>
    </location>
</feature>
<dbReference type="EMBL" id="JAVFWL010000002">
    <property type="protein sequence ID" value="KAK6739338.1"/>
    <property type="molecule type" value="Genomic_DNA"/>
</dbReference>
<dbReference type="InterPro" id="IPR053219">
    <property type="entry name" value="GPCR_Dmsr-1"/>
</dbReference>
<feature type="transmembrane region" description="Helical" evidence="5">
    <location>
        <begin position="276"/>
        <end position="303"/>
    </location>
</feature>
<evidence type="ECO:0000259" key="6">
    <source>
        <dbReference type="PROSITE" id="PS50262"/>
    </source>
</evidence>
<dbReference type="PANTHER" id="PTHR46273">
    <property type="entry name" value="MYOSUPPRESSIN RECEPTOR 1, ISOFORM B-RELATED"/>
    <property type="match status" value="1"/>
</dbReference>
<evidence type="ECO:0000256" key="2">
    <source>
        <dbReference type="ARBA" id="ARBA00022692"/>
    </source>
</evidence>
<evidence type="ECO:0000256" key="4">
    <source>
        <dbReference type="ARBA" id="ARBA00023136"/>
    </source>
</evidence>
<feature type="transmembrane region" description="Helical" evidence="5">
    <location>
        <begin position="198"/>
        <end position="221"/>
    </location>
</feature>
<keyword evidence="2 5" id="KW-0812">Transmembrane</keyword>
<comment type="subcellular location">
    <subcellularLocation>
        <location evidence="1">Membrane</location>
    </subcellularLocation>
</comment>
<dbReference type="InterPro" id="IPR019427">
    <property type="entry name" value="7TM_GPCR_serpentine_rcpt_Srw"/>
</dbReference>
<feature type="transmembrane region" description="Helical" evidence="5">
    <location>
        <begin position="92"/>
        <end position="118"/>
    </location>
</feature>
<dbReference type="InterPro" id="IPR017452">
    <property type="entry name" value="GPCR_Rhodpsn_7TM"/>
</dbReference>
<dbReference type="Proteomes" id="UP001303046">
    <property type="component" value="Unassembled WGS sequence"/>
</dbReference>
<sequence length="363" mass="41623">MDWLDHVSEKYSRTVHPPLVLILCISGSLGHLMSMAILSSMMSPTNAFLISMSCSQLALCANFLYSTFFKWASDELCSPFFFSYYMAETMHVSVTLSVLVHMAGVFHVVALSIIRYYSLARLTTSDSSQPWFTYKKCRVSLLAIFLSVVIICIPLHFTSEVVMVEESSGCVTRHPHLRNASTFQLQFSSFPYLQTLNFWLFNLCSRIMPSVILCLMTILILEQLKKIRKITVRFINAERDKQYQRITKMILIIMFIFIIVELPQGLLAVLSTVTKLHLIVALGDFTEMITLMTSCVIFALFCLMNGRIRSAFSETSCLRWLEQWTHETIEKRIGRSVCRDKLLDYSCNNKSRMVSTNKSFTVL</sequence>
<organism evidence="7 8">
    <name type="scientific">Necator americanus</name>
    <name type="common">Human hookworm</name>
    <dbReference type="NCBI Taxonomy" id="51031"/>
    <lineage>
        <taxon>Eukaryota</taxon>
        <taxon>Metazoa</taxon>
        <taxon>Ecdysozoa</taxon>
        <taxon>Nematoda</taxon>
        <taxon>Chromadorea</taxon>
        <taxon>Rhabditida</taxon>
        <taxon>Rhabditina</taxon>
        <taxon>Rhabditomorpha</taxon>
        <taxon>Strongyloidea</taxon>
        <taxon>Ancylostomatidae</taxon>
        <taxon>Bunostominae</taxon>
        <taxon>Necator</taxon>
    </lineage>
</organism>